<dbReference type="PANTHER" id="PTHR16305">
    <property type="entry name" value="TESTICULAR SOLUBLE ADENYLYL CYCLASE"/>
    <property type="match status" value="1"/>
</dbReference>
<dbReference type="SUPFAM" id="SSF48452">
    <property type="entry name" value="TPR-like"/>
    <property type="match status" value="1"/>
</dbReference>
<evidence type="ECO:0000256" key="3">
    <source>
        <dbReference type="SAM" id="MobiDB-lite"/>
    </source>
</evidence>
<dbReference type="GO" id="GO:0005737">
    <property type="term" value="C:cytoplasm"/>
    <property type="evidence" value="ECO:0007669"/>
    <property type="project" value="TreeGrafter"/>
</dbReference>
<protein>
    <recommendedName>
        <fullName evidence="4">HTH luxR-type domain-containing protein</fullName>
    </recommendedName>
</protein>
<organism evidence="5 6">
    <name type="scientific">Streptomyces typhae</name>
    <dbReference type="NCBI Taxonomy" id="2681492"/>
    <lineage>
        <taxon>Bacteria</taxon>
        <taxon>Bacillati</taxon>
        <taxon>Actinomycetota</taxon>
        <taxon>Actinomycetes</taxon>
        <taxon>Kitasatosporales</taxon>
        <taxon>Streptomycetaceae</taxon>
        <taxon>Streptomyces</taxon>
    </lineage>
</organism>
<dbReference type="SMART" id="SM00421">
    <property type="entry name" value="HTH_LUXR"/>
    <property type="match status" value="1"/>
</dbReference>
<feature type="region of interest" description="Disordered" evidence="3">
    <location>
        <begin position="795"/>
        <end position="818"/>
    </location>
</feature>
<dbReference type="GO" id="GO:0006355">
    <property type="term" value="P:regulation of DNA-templated transcription"/>
    <property type="evidence" value="ECO:0007669"/>
    <property type="project" value="InterPro"/>
</dbReference>
<dbReference type="SUPFAM" id="SSF46894">
    <property type="entry name" value="C-terminal effector domain of the bipartite response regulators"/>
    <property type="match status" value="1"/>
</dbReference>
<dbReference type="PRINTS" id="PR00038">
    <property type="entry name" value="HTHLUXR"/>
</dbReference>
<dbReference type="GO" id="GO:0005524">
    <property type="term" value="F:ATP binding"/>
    <property type="evidence" value="ECO:0007669"/>
    <property type="project" value="UniProtKB-KW"/>
</dbReference>
<feature type="domain" description="HTH luxR-type" evidence="4">
    <location>
        <begin position="811"/>
        <end position="876"/>
    </location>
</feature>
<dbReference type="InterPro" id="IPR011990">
    <property type="entry name" value="TPR-like_helical_dom_sf"/>
</dbReference>
<sequence length="884" mass="95746">MFSTGLTVPGKTAVPGRHAEAAHVCRLLEQLRDGTGGCLMTEGPEGIGKSHLLAFARSEAARLGLRTAPGEALVAADNARARIHELNSRVRPVLIPVDTAERLSATTARLLLELIRDTAHLPVLWLVARRTGREVSAASAALEEIASRHATRLRLRPVDAAAVEGMGAGAFGAAMEPRLLQLLNRCGGAPGLVWLLLDALADEDLVRVRAGRAGLRSDELPRRVRDAVALRIDDLSGEARWLVPALAVFDRPCSLHEAKALLGWRTMQVAAAVDEALAKGVLVERKQGIDFCYPLIRDAVYENLPEATRTALHREAAALLQCDEGPADEIARHITLGSRPGEDTAGRLFAFIERTSHSTKAVTGSVRLLATVGHHEEARALVASVLHGRDHATTDRPAQVRTLLAVASAWLYTGRNDGLTGQAIGFLDEETLTPLHRARLLTARSVAHLCDHEPEAALRTARTALHTGEQSGDLLTRLLADMILSRCALDAGDLDEAVSRACQAMQLAHLGGRDTAHHYPHLMMAPALVAQDELTEAEIMLRLGEQQADRQGDTWLRPMWHHQRALLQLAAARLEEAAQSAETAAACAEPHSPVGSAALALLGHLALLRGDVTTARYHLRCAALGPFDTLDCGLEDLLWRRGVLQDAEGDPEGAFRTLRPLYGSLPTRPKLLVREPGAAALLVRLARCSGSRAQAATVVAVMQDLAARHPAVRSLHGAALHAEAVLHDDVRVAELAHREQRLAARPLALAAALESAGVLLRADHQEERATNRLHQARSLYEKAGAELHARRVRRLEKEQLPRPASTKDQTPVPGWGSLTESERRVGMLVAQGLTNREVAKRLFLSPHTVDSHLRQCFAKFSVNNRVELTRAVLEHHTPADPENT</sequence>
<dbReference type="PROSITE" id="PS50043">
    <property type="entry name" value="HTH_LUXR_2"/>
    <property type="match status" value="1"/>
</dbReference>
<evidence type="ECO:0000259" key="4">
    <source>
        <dbReference type="PROSITE" id="PS50043"/>
    </source>
</evidence>
<dbReference type="InterPro" id="IPR036388">
    <property type="entry name" value="WH-like_DNA-bd_sf"/>
</dbReference>
<evidence type="ECO:0000313" key="6">
    <source>
        <dbReference type="Proteomes" id="UP000483802"/>
    </source>
</evidence>
<keyword evidence="2" id="KW-0067">ATP-binding</keyword>
<evidence type="ECO:0000313" key="5">
    <source>
        <dbReference type="EMBL" id="MVO88529.1"/>
    </source>
</evidence>
<keyword evidence="6" id="KW-1185">Reference proteome</keyword>
<keyword evidence="1" id="KW-0547">Nucleotide-binding</keyword>
<dbReference type="GO" id="GO:0004016">
    <property type="term" value="F:adenylate cyclase activity"/>
    <property type="evidence" value="ECO:0007669"/>
    <property type="project" value="TreeGrafter"/>
</dbReference>
<gene>
    <name evidence="5" type="ORF">GPA10_28145</name>
</gene>
<name>A0A6L6X4N2_9ACTN</name>
<proteinExistence type="predicted"/>
<dbReference type="AlphaFoldDB" id="A0A6L6X4N2"/>
<comment type="caution">
    <text evidence="5">The sequence shown here is derived from an EMBL/GenBank/DDBJ whole genome shotgun (WGS) entry which is preliminary data.</text>
</comment>
<evidence type="ECO:0000256" key="2">
    <source>
        <dbReference type="ARBA" id="ARBA00022840"/>
    </source>
</evidence>
<dbReference type="Pfam" id="PF00196">
    <property type="entry name" value="GerE"/>
    <property type="match status" value="1"/>
</dbReference>
<dbReference type="EMBL" id="WPNZ01000017">
    <property type="protein sequence ID" value="MVO88529.1"/>
    <property type="molecule type" value="Genomic_DNA"/>
</dbReference>
<evidence type="ECO:0000256" key="1">
    <source>
        <dbReference type="ARBA" id="ARBA00022741"/>
    </source>
</evidence>
<dbReference type="Proteomes" id="UP000483802">
    <property type="component" value="Unassembled WGS sequence"/>
</dbReference>
<dbReference type="InterPro" id="IPR000792">
    <property type="entry name" value="Tscrpt_reg_LuxR_C"/>
</dbReference>
<dbReference type="CDD" id="cd06170">
    <property type="entry name" value="LuxR_C_like"/>
    <property type="match status" value="1"/>
</dbReference>
<accession>A0A6L6X4N2</accession>
<dbReference type="GO" id="GO:0003677">
    <property type="term" value="F:DNA binding"/>
    <property type="evidence" value="ECO:0007669"/>
    <property type="project" value="InterPro"/>
</dbReference>
<dbReference type="Gene3D" id="1.10.10.10">
    <property type="entry name" value="Winged helix-like DNA-binding domain superfamily/Winged helix DNA-binding domain"/>
    <property type="match status" value="1"/>
</dbReference>
<dbReference type="InterPro" id="IPR016032">
    <property type="entry name" value="Sig_transdc_resp-reg_C-effctor"/>
</dbReference>
<dbReference type="RefSeq" id="WP_157167945.1">
    <property type="nucleotide sequence ID" value="NZ_WPNZ01000017.1"/>
</dbReference>
<reference evidence="5 6" key="1">
    <citation type="submission" date="2019-11" db="EMBL/GenBank/DDBJ databases">
        <title>Streptomyces typhae sp. nov., a novel endophytic actinomycete isolated from the root of cattail pollen (Typha angustifolia L.).</title>
        <authorList>
            <person name="Peng C."/>
        </authorList>
    </citation>
    <scope>NUCLEOTIDE SEQUENCE [LARGE SCALE GENOMIC DNA]</scope>
    <source>
        <strain evidence="6">p1417</strain>
    </source>
</reference>
<dbReference type="PANTHER" id="PTHR16305:SF35">
    <property type="entry name" value="TRANSCRIPTIONAL ACTIVATOR DOMAIN"/>
    <property type="match status" value="1"/>
</dbReference>
<dbReference type="Gene3D" id="1.25.40.10">
    <property type="entry name" value="Tetratricopeptide repeat domain"/>
    <property type="match status" value="1"/>
</dbReference>